<proteinExistence type="inferred from homology"/>
<keyword evidence="5" id="KW-0159">Chromosome partition</keyword>
<dbReference type="GO" id="GO:0030893">
    <property type="term" value="C:meiotic cohesin complex"/>
    <property type="evidence" value="ECO:0007669"/>
    <property type="project" value="TreeGrafter"/>
</dbReference>
<protein>
    <recommendedName>
        <fullName evidence="11">Double-strand-break repair protein rad21 homolog</fullName>
    </recommendedName>
</protein>
<feature type="region of interest" description="Disordered" evidence="7">
    <location>
        <begin position="283"/>
        <end position="310"/>
    </location>
</feature>
<feature type="compositionally biased region" description="Polar residues" evidence="7">
    <location>
        <begin position="476"/>
        <end position="485"/>
    </location>
</feature>
<evidence type="ECO:0000259" key="8">
    <source>
        <dbReference type="Pfam" id="PF04824"/>
    </source>
</evidence>
<sequence length="655" mass="74093">MFYAHFVLSKRGPLAKIWLAAHWDKKLTKAHVFECNLESSVESIISPKVKMALRTSGHLLLGVVRIYHRKAKYLLADCNEAFIKIKMAFRPGVVDLPEENREAAYNAITLPEEFHDFDQPLPDLESSEARSHDCEKPGLMTVTGHATATNDIDVAQQFSLNQSRVEEITMREEVGNISILQENDFGDFGMDDREIMREGSAFEDDDMLASTGASNLLLEPEQSTSNLNEKINHLEYEDQYKDDNFGEGNDGGILDDKLISNNDGGIFDDPPALSEAGVMLPEQPAHDDMDEDDNVSMGGPDSPDSVDPVEPMPTMTDQTTLVPNEEEAFALEPIDITVKETKAKRKRKLIVDSVKELDSKTIRAQLSDYSDIVTTLDLAPPTKKLMMWKETGGVEKLFSLPAQPLWNNRLLKLFTRCLTPLVPEDLRKRRKGGEADNLDEFLKEFENPEVPREDQQQQHQQRDVIDEPILEEPSRLQESMETSRTNLDESAMPPPPPQGVKRKAGQIDPEPVIPPQQAEQMEIPPVELPPEEPPNICQLIPELELLPEKEKEKEKEKEDEEEEEDEDASGGDQDQEERRWNKRTQQMLHGLQRALAKTGAESISLLELCRNTNRKQAAAKFYSFLVLKKQQAIELTQEEPYSDIIATPGPRFHII</sequence>
<dbReference type="InterPro" id="IPR049589">
    <property type="entry name" value="NXP1_M-like"/>
</dbReference>
<dbReference type="InterPro" id="IPR023093">
    <property type="entry name" value="ScpA-like_C"/>
</dbReference>
<evidence type="ECO:0000256" key="2">
    <source>
        <dbReference type="ARBA" id="ARBA00004286"/>
    </source>
</evidence>
<keyword evidence="6" id="KW-0539">Nucleus</keyword>
<dbReference type="SUPFAM" id="SSF46785">
    <property type="entry name" value="Winged helix' DNA-binding domain"/>
    <property type="match status" value="1"/>
</dbReference>
<dbReference type="Pfam" id="PF04825">
    <property type="entry name" value="Rad21_Rec8_N"/>
    <property type="match status" value="1"/>
</dbReference>
<comment type="similarity">
    <text evidence="3">Belongs to the rad21 family.</text>
</comment>
<dbReference type="GO" id="GO:1990414">
    <property type="term" value="P:replication-born double-strand break repair via sister chromatid exchange"/>
    <property type="evidence" value="ECO:0007669"/>
    <property type="project" value="TreeGrafter"/>
</dbReference>
<evidence type="ECO:0000256" key="5">
    <source>
        <dbReference type="ARBA" id="ARBA00022829"/>
    </source>
</evidence>
<evidence type="ECO:0000256" key="4">
    <source>
        <dbReference type="ARBA" id="ARBA00022454"/>
    </source>
</evidence>
<evidence type="ECO:0000259" key="9">
    <source>
        <dbReference type="Pfam" id="PF04825"/>
    </source>
</evidence>
<feature type="compositionally biased region" description="Low complexity" evidence="7">
    <location>
        <begin position="296"/>
        <end position="310"/>
    </location>
</feature>
<dbReference type="InterPro" id="IPR006910">
    <property type="entry name" value="Rad21_Rec8_N"/>
</dbReference>
<reference evidence="10" key="1">
    <citation type="submission" date="2019-03" db="EMBL/GenBank/DDBJ databases">
        <title>Genome sequencing and reference-guided assembly of Black Bengal Goat (Capra hircus).</title>
        <authorList>
            <person name="Siddiki A.Z."/>
            <person name="Baten A."/>
            <person name="Billah M."/>
            <person name="Alam M.A.U."/>
            <person name="Shawrob K.S.M."/>
            <person name="Saha S."/>
            <person name="Chowdhury M."/>
            <person name="Rahman A.H."/>
            <person name="Stear M."/>
            <person name="Miah G."/>
            <person name="Das G.B."/>
            <person name="Hossain M.M."/>
            <person name="Kumkum M."/>
            <person name="Islam M.S."/>
            <person name="Mollah A.M."/>
            <person name="Ahsan A."/>
            <person name="Tusar F."/>
            <person name="Khan M.K.I."/>
        </authorList>
    </citation>
    <scope>NUCLEOTIDE SEQUENCE [LARGE SCALE GENOMIC DNA]</scope>
</reference>
<feature type="compositionally biased region" description="Acidic residues" evidence="7">
    <location>
        <begin position="557"/>
        <end position="575"/>
    </location>
</feature>
<feature type="compositionally biased region" description="Basic and acidic residues" evidence="7">
    <location>
        <begin position="546"/>
        <end position="556"/>
    </location>
</feature>
<name>A0A8C2SA78_CAPHI</name>
<evidence type="ECO:0000313" key="10">
    <source>
        <dbReference type="Ensembl" id="ENSCHIP00010040882.1"/>
    </source>
</evidence>
<feature type="region of interest" description="Disordered" evidence="7">
    <location>
        <begin position="448"/>
        <end position="512"/>
    </location>
</feature>
<feature type="domain" description="Rad21/Rec8-like protein N-terminal" evidence="9">
    <location>
        <begin position="1"/>
        <end position="103"/>
    </location>
</feature>
<keyword evidence="4" id="KW-0158">Chromosome</keyword>
<dbReference type="GO" id="GO:0003682">
    <property type="term" value="F:chromatin binding"/>
    <property type="evidence" value="ECO:0007669"/>
    <property type="project" value="TreeGrafter"/>
</dbReference>
<dbReference type="AlphaFoldDB" id="A0A8C2SA78"/>
<feature type="domain" description="Rad21/Rec8-like protein C-terminal eukaryotic" evidence="8">
    <location>
        <begin position="599"/>
        <end position="652"/>
    </location>
</feature>
<dbReference type="GO" id="GO:0007059">
    <property type="term" value="P:chromosome segregation"/>
    <property type="evidence" value="ECO:0007669"/>
    <property type="project" value="UniProtKB-KW"/>
</dbReference>
<feature type="compositionally biased region" description="Basic and acidic residues" evidence="7">
    <location>
        <begin position="448"/>
        <end position="465"/>
    </location>
</feature>
<dbReference type="InterPro" id="IPR039781">
    <property type="entry name" value="Rad21/Rec8-like"/>
</dbReference>
<evidence type="ECO:0000256" key="7">
    <source>
        <dbReference type="SAM" id="MobiDB-lite"/>
    </source>
</evidence>
<dbReference type="PANTHER" id="PTHR12585:SF20">
    <property type="entry name" value="DOUBLE-STRAND-BREAK REPAIR PROTEIN RAD21 HOMOLOG"/>
    <property type="match status" value="1"/>
</dbReference>
<evidence type="ECO:0000256" key="1">
    <source>
        <dbReference type="ARBA" id="ARBA00004123"/>
    </source>
</evidence>
<dbReference type="Pfam" id="PF04824">
    <property type="entry name" value="Rad21_Rec8"/>
    <property type="match status" value="1"/>
</dbReference>
<organism evidence="10">
    <name type="scientific">Capra hircus</name>
    <name type="common">Goat</name>
    <dbReference type="NCBI Taxonomy" id="9925"/>
    <lineage>
        <taxon>Eukaryota</taxon>
        <taxon>Metazoa</taxon>
        <taxon>Chordata</taxon>
        <taxon>Craniata</taxon>
        <taxon>Vertebrata</taxon>
        <taxon>Euteleostomi</taxon>
        <taxon>Mammalia</taxon>
        <taxon>Eutheria</taxon>
        <taxon>Laurasiatheria</taxon>
        <taxon>Artiodactyla</taxon>
        <taxon>Ruminantia</taxon>
        <taxon>Pecora</taxon>
        <taxon>Bovidae</taxon>
        <taxon>Caprinae</taxon>
        <taxon>Capra</taxon>
    </lineage>
</organism>
<dbReference type="InterPro" id="IPR036390">
    <property type="entry name" value="WH_DNA-bd_sf"/>
</dbReference>
<evidence type="ECO:0008006" key="11">
    <source>
        <dbReference type="Google" id="ProtNLM"/>
    </source>
</evidence>
<accession>A0A8C2SA78</accession>
<feature type="region of interest" description="Disordered" evidence="7">
    <location>
        <begin position="541"/>
        <end position="582"/>
    </location>
</feature>
<dbReference type="PANTHER" id="PTHR12585">
    <property type="entry name" value="SCC1 / RAD21 FAMILY MEMBER"/>
    <property type="match status" value="1"/>
</dbReference>
<evidence type="ECO:0000256" key="6">
    <source>
        <dbReference type="ARBA" id="ARBA00023242"/>
    </source>
</evidence>
<dbReference type="CDD" id="cd21792">
    <property type="entry name" value="Rad21_Rec8_M_NXP1-like"/>
    <property type="match status" value="1"/>
</dbReference>
<dbReference type="Ensembl" id="ENSCHIT00010056986.1">
    <property type="protein sequence ID" value="ENSCHIP00010040882.1"/>
    <property type="gene ID" value="ENSCHIG00010029987.1"/>
</dbReference>
<dbReference type="GO" id="GO:0007062">
    <property type="term" value="P:sister chromatid cohesion"/>
    <property type="evidence" value="ECO:0007669"/>
    <property type="project" value="InterPro"/>
</dbReference>
<evidence type="ECO:0000256" key="3">
    <source>
        <dbReference type="ARBA" id="ARBA00009870"/>
    </source>
</evidence>
<dbReference type="InterPro" id="IPR006909">
    <property type="entry name" value="Rad21/Rec8_C_eu"/>
</dbReference>
<comment type="subcellular location">
    <subcellularLocation>
        <location evidence="2">Chromosome</location>
    </subcellularLocation>
    <subcellularLocation>
        <location evidence="1">Nucleus</location>
    </subcellularLocation>
</comment>
<reference evidence="10" key="2">
    <citation type="submission" date="2025-08" db="UniProtKB">
        <authorList>
            <consortium name="Ensembl"/>
        </authorList>
    </citation>
    <scope>IDENTIFICATION</scope>
</reference>
<dbReference type="FunFam" id="1.10.10.580:FF:000001">
    <property type="entry name" value="double-strand-break repair protein rad21 homolog"/>
    <property type="match status" value="1"/>
</dbReference>
<dbReference type="Gene3D" id="1.10.10.580">
    <property type="entry name" value="Structural maintenance of chromosome 1. Chain E"/>
    <property type="match status" value="1"/>
</dbReference>
<dbReference type="GO" id="GO:0005634">
    <property type="term" value="C:nucleus"/>
    <property type="evidence" value="ECO:0007669"/>
    <property type="project" value="UniProtKB-SubCell"/>
</dbReference>